<sequence length="240" mass="27349">MLLARTRVGVQLDSDMFVAPGVDAMFDTTEREVTKEYAMPILPVHFLDRAPKDTGAYWERYCPKGQCKWQTARWGHAHPTWTYWALPWIGRWLRRNFRDEVLPLKEGGSMAALRITDIPEDEDLLNVGTWEEGGKKQWCKIDVPGPEDFSALLRSPQTDHCSKGSCGDIGSDRRWHPSGAAKIFYTAHHAVEPATTKRLVQELADKHRAGRLPPPIMFKGRFFKTGDELRQAFPSITCII</sequence>
<gene>
    <name evidence="1" type="ORF">BRAN1462_LOCUS46804</name>
</gene>
<dbReference type="AlphaFoldDB" id="A0A7S2PY84"/>
<accession>A0A7S2PY84</accession>
<dbReference type="EMBL" id="HBGW01073399">
    <property type="protein sequence ID" value="CAD9624148.1"/>
    <property type="molecule type" value="Transcribed_RNA"/>
</dbReference>
<evidence type="ECO:0000313" key="1">
    <source>
        <dbReference type="EMBL" id="CAD9624148.1"/>
    </source>
</evidence>
<protein>
    <submittedName>
        <fullName evidence="1">Uncharacterized protein</fullName>
    </submittedName>
</protein>
<name>A0A7S2PY84_9DINO</name>
<organism evidence="1">
    <name type="scientific">Zooxanthella nutricula</name>
    <dbReference type="NCBI Taxonomy" id="1333877"/>
    <lineage>
        <taxon>Eukaryota</taxon>
        <taxon>Sar</taxon>
        <taxon>Alveolata</taxon>
        <taxon>Dinophyceae</taxon>
        <taxon>Peridiniales</taxon>
        <taxon>Peridiniales incertae sedis</taxon>
        <taxon>Zooxanthella</taxon>
    </lineage>
</organism>
<proteinExistence type="predicted"/>
<reference evidence="1" key="1">
    <citation type="submission" date="2021-01" db="EMBL/GenBank/DDBJ databases">
        <authorList>
            <person name="Corre E."/>
            <person name="Pelletier E."/>
            <person name="Niang G."/>
            <person name="Scheremetjew M."/>
            <person name="Finn R."/>
            <person name="Kale V."/>
            <person name="Holt S."/>
            <person name="Cochrane G."/>
            <person name="Meng A."/>
            <person name="Brown T."/>
            <person name="Cohen L."/>
        </authorList>
    </citation>
    <scope>NUCLEOTIDE SEQUENCE</scope>
    <source>
        <strain evidence="1">RCC3387</strain>
    </source>
</reference>